<dbReference type="EMBL" id="ABFC01000632">
    <property type="protein sequence ID" value="EFA28609.1"/>
    <property type="molecule type" value="Genomic_DNA"/>
</dbReference>
<name>A0A7G2JXW0_HAEIF</name>
<evidence type="ECO:0000313" key="1">
    <source>
        <dbReference type="EMBL" id="EFA28005.1"/>
    </source>
</evidence>
<accession>A0A7G2JXW0</accession>
<comment type="caution">
    <text evidence="1">The sequence shown here is derived from an EMBL/GenBank/DDBJ whole genome shotgun (WGS) entry which is preliminary data.</text>
</comment>
<organism evidence="1">
    <name type="scientific">Haemophilus influenzae HK1212</name>
    <dbReference type="NCBI Taxonomy" id="456482"/>
    <lineage>
        <taxon>Bacteria</taxon>
        <taxon>Pseudomonadati</taxon>
        <taxon>Pseudomonadota</taxon>
        <taxon>Gammaproteobacteria</taxon>
        <taxon>Pasteurellales</taxon>
        <taxon>Pasteurellaceae</taxon>
        <taxon>Haemophilus</taxon>
    </lineage>
</organism>
<evidence type="ECO:0000313" key="2">
    <source>
        <dbReference type="EMBL" id="EFA28536.1"/>
    </source>
</evidence>
<dbReference type="AlphaFoldDB" id="A0A7G2JXW0"/>
<gene>
    <name evidence="3" type="ORF">HAINFHK1212_0140</name>
    <name evidence="2" type="ORF">HAINFHK1212_1473</name>
    <name evidence="1" type="ORF">HAINFHK1212_1843</name>
</gene>
<dbReference type="EMBL" id="ABFC01000999">
    <property type="protein sequence ID" value="EFA28005.1"/>
    <property type="molecule type" value="Genomic_DNA"/>
</dbReference>
<protein>
    <submittedName>
        <fullName evidence="1">Uncharacterized protein</fullName>
    </submittedName>
</protein>
<dbReference type="EMBL" id="ABFC01000680">
    <property type="protein sequence ID" value="EFA28536.1"/>
    <property type="molecule type" value="Genomic_DNA"/>
</dbReference>
<reference evidence="1" key="1">
    <citation type="journal article" date="2010" name="Genomics">
        <title>Tracing phylogenomic events leading to diversity of Haemophilus influenzae and the emergence of Brazilian Purpuric Fever (BPF)-associated clones.</title>
        <authorList>
            <person name="Papazisi L."/>
            <person name="Ratnayake S."/>
            <person name="Remortel B.G."/>
            <person name="Bock G.R."/>
            <person name="Liang W."/>
            <person name="Saeed A.I."/>
            <person name="Liu J."/>
            <person name="Fleischmann R.D."/>
            <person name="Kilian M."/>
            <person name="Peterson S.N."/>
        </authorList>
    </citation>
    <scope>NUCLEOTIDE SEQUENCE [LARGE SCALE GENOMIC DNA]</scope>
    <source>
        <strain evidence="1">HK1212</strain>
    </source>
</reference>
<evidence type="ECO:0000313" key="3">
    <source>
        <dbReference type="EMBL" id="EFA28609.1"/>
    </source>
</evidence>
<sequence>MLQICDLVQTLCISNNKNRTSSLKQSAVIFTCVFKTSKYYHINPTLAPPPE</sequence>
<proteinExistence type="predicted"/>